<feature type="region of interest" description="Disordered" evidence="1">
    <location>
        <begin position="19"/>
        <end position="44"/>
    </location>
</feature>
<dbReference type="EMBL" id="SWLB01000011">
    <property type="protein sequence ID" value="KAF3332536.1"/>
    <property type="molecule type" value="Genomic_DNA"/>
</dbReference>
<protein>
    <submittedName>
        <fullName evidence="2">Uncharacterized protein</fullName>
    </submittedName>
</protein>
<sequence>MFHSLLTIEKERLMVRIDTGMERSHSGLTGERQERSEEEDLGELTGRKNELKMEGASLYWQFSMSGLRKDTTFQKDNLGRMDPALVKTIETERYSISALNSLKSYYWRESEFPSTSSCQRTSDIPPLRKRTLIPAWFRLESSASNSLRYSSNAAVKKEHESRIYGLTAIMGFPGVDAMERR</sequence>
<dbReference type="Proteomes" id="UP000623129">
    <property type="component" value="Unassembled WGS sequence"/>
</dbReference>
<evidence type="ECO:0000313" key="3">
    <source>
        <dbReference type="Proteomes" id="UP000623129"/>
    </source>
</evidence>
<name>A0A833R3A9_9POAL</name>
<organism evidence="2 3">
    <name type="scientific">Carex littledalei</name>
    <dbReference type="NCBI Taxonomy" id="544730"/>
    <lineage>
        <taxon>Eukaryota</taxon>
        <taxon>Viridiplantae</taxon>
        <taxon>Streptophyta</taxon>
        <taxon>Embryophyta</taxon>
        <taxon>Tracheophyta</taxon>
        <taxon>Spermatophyta</taxon>
        <taxon>Magnoliopsida</taxon>
        <taxon>Liliopsida</taxon>
        <taxon>Poales</taxon>
        <taxon>Cyperaceae</taxon>
        <taxon>Cyperoideae</taxon>
        <taxon>Cariceae</taxon>
        <taxon>Carex</taxon>
        <taxon>Carex subgen. Euthyceras</taxon>
    </lineage>
</organism>
<evidence type="ECO:0000256" key="1">
    <source>
        <dbReference type="SAM" id="MobiDB-lite"/>
    </source>
</evidence>
<gene>
    <name evidence="2" type="ORF">FCM35_KLT02113</name>
</gene>
<dbReference type="AlphaFoldDB" id="A0A833R3A9"/>
<proteinExistence type="predicted"/>
<evidence type="ECO:0000313" key="2">
    <source>
        <dbReference type="EMBL" id="KAF3332536.1"/>
    </source>
</evidence>
<reference evidence="2" key="1">
    <citation type="submission" date="2020-01" db="EMBL/GenBank/DDBJ databases">
        <title>Genome sequence of Kobresia littledalei, the first chromosome-level genome in the family Cyperaceae.</title>
        <authorList>
            <person name="Qu G."/>
        </authorList>
    </citation>
    <scope>NUCLEOTIDE SEQUENCE</scope>
    <source>
        <strain evidence="2">C.B.Clarke</strain>
        <tissue evidence="2">Leaf</tissue>
    </source>
</reference>
<comment type="caution">
    <text evidence="2">The sequence shown here is derived from an EMBL/GenBank/DDBJ whole genome shotgun (WGS) entry which is preliminary data.</text>
</comment>
<keyword evidence="3" id="KW-1185">Reference proteome</keyword>
<accession>A0A833R3A9</accession>
<feature type="compositionally biased region" description="Basic and acidic residues" evidence="1">
    <location>
        <begin position="19"/>
        <end position="35"/>
    </location>
</feature>